<feature type="domain" description="2EXR" evidence="1">
    <location>
        <begin position="53"/>
        <end position="171"/>
    </location>
</feature>
<dbReference type="Pfam" id="PF20150">
    <property type="entry name" value="2EXR"/>
    <property type="match status" value="1"/>
</dbReference>
<dbReference type="GeneID" id="80897314"/>
<dbReference type="Proteomes" id="UP001144673">
    <property type="component" value="Chromosome 5"/>
</dbReference>
<name>A0A9W8QD80_AKAMU</name>
<dbReference type="InterPro" id="IPR045518">
    <property type="entry name" value="2EXR"/>
</dbReference>
<comment type="caution">
    <text evidence="2">The sequence shown here is derived from an EMBL/GenBank/DDBJ whole genome shotgun (WGS) entry which is preliminary data.</text>
</comment>
<dbReference type="PANTHER" id="PTHR35910">
    <property type="entry name" value="2EXR DOMAIN-CONTAINING PROTEIN"/>
    <property type="match status" value="1"/>
</dbReference>
<sequence length="325" mass="36626">MSFLEGCYTKGGYDGADKGRDESDRPKFWIEFRTFDDGMHNADETSASPSASFPQFTSLPPELRLKIWEYLVQPRIVVACCLERDGRLPERRAQLRKRTAGECTSGYMDNGCSGITNGSCSPVLLRISREARSVGLRFYELTFSWRISKLLSDTPVSQPARVWFNFALDALYLTGELEAFDAYGFNSPMVYFLRPEDTRRVRHVACAFAELGYPQLESDQIFGCLWHVADRFRAAERLLVALSPGEEEVAHCKFAVERASKASKASKAEKCVVTLTDEDNIMQKIWEGWMGSVSGRGARDDRTQLVDTKMVLVREESLADVIAGF</sequence>
<dbReference type="EMBL" id="JAJHUN010000008">
    <property type="protein sequence ID" value="KAJ4153676.1"/>
    <property type="molecule type" value="Genomic_DNA"/>
</dbReference>
<evidence type="ECO:0000313" key="3">
    <source>
        <dbReference type="Proteomes" id="UP001144673"/>
    </source>
</evidence>
<proteinExistence type="predicted"/>
<organism evidence="2 3">
    <name type="scientific">Akanthomyces muscarius</name>
    <name type="common">Entomopathogenic fungus</name>
    <name type="synonym">Lecanicillium muscarium</name>
    <dbReference type="NCBI Taxonomy" id="2231603"/>
    <lineage>
        <taxon>Eukaryota</taxon>
        <taxon>Fungi</taxon>
        <taxon>Dikarya</taxon>
        <taxon>Ascomycota</taxon>
        <taxon>Pezizomycotina</taxon>
        <taxon>Sordariomycetes</taxon>
        <taxon>Hypocreomycetidae</taxon>
        <taxon>Hypocreales</taxon>
        <taxon>Cordycipitaceae</taxon>
        <taxon>Akanthomyces</taxon>
    </lineage>
</organism>
<accession>A0A9W8QD80</accession>
<reference evidence="2" key="1">
    <citation type="journal article" date="2023" name="Access Microbiol">
        <title>De-novo genome assembly for Akanthomyces muscarius, a biocontrol agent of insect agricultural pests.</title>
        <authorList>
            <person name="Erdos Z."/>
            <person name="Studholme D.J."/>
            <person name="Raymond B."/>
            <person name="Sharma M."/>
        </authorList>
    </citation>
    <scope>NUCLEOTIDE SEQUENCE</scope>
    <source>
        <strain evidence="2">Ve6</strain>
    </source>
</reference>
<dbReference type="PANTHER" id="PTHR35910:SF6">
    <property type="entry name" value="2EXR DOMAIN-CONTAINING PROTEIN"/>
    <property type="match status" value="1"/>
</dbReference>
<dbReference type="RefSeq" id="XP_056054334.1">
    <property type="nucleotide sequence ID" value="XM_056197266.1"/>
</dbReference>
<keyword evidence="3" id="KW-1185">Reference proteome</keyword>
<evidence type="ECO:0000313" key="2">
    <source>
        <dbReference type="EMBL" id="KAJ4153676.1"/>
    </source>
</evidence>
<protein>
    <recommendedName>
        <fullName evidence="1">2EXR domain-containing protein</fullName>
    </recommendedName>
</protein>
<dbReference type="AlphaFoldDB" id="A0A9W8QD80"/>
<dbReference type="KEGG" id="amus:LMH87_010155"/>
<evidence type="ECO:0000259" key="1">
    <source>
        <dbReference type="Pfam" id="PF20150"/>
    </source>
</evidence>
<gene>
    <name evidence="2" type="ORF">LMH87_010155</name>
</gene>